<reference evidence="1" key="1">
    <citation type="submission" date="2021-01" db="EMBL/GenBank/DDBJ databases">
        <authorList>
            <person name="Corre E."/>
            <person name="Pelletier E."/>
            <person name="Niang G."/>
            <person name="Scheremetjew M."/>
            <person name="Finn R."/>
            <person name="Kale V."/>
            <person name="Holt S."/>
            <person name="Cochrane G."/>
            <person name="Meng A."/>
            <person name="Brown T."/>
            <person name="Cohen L."/>
        </authorList>
    </citation>
    <scope>NUCLEOTIDE SEQUENCE</scope>
    <source>
        <strain evidence="1">CCMP1594</strain>
    </source>
</reference>
<proteinExistence type="predicted"/>
<evidence type="ECO:0000313" key="1">
    <source>
        <dbReference type="EMBL" id="CAE0807423.1"/>
    </source>
</evidence>
<dbReference type="EMBL" id="HBJA01052326">
    <property type="protein sequence ID" value="CAE0807423.1"/>
    <property type="molecule type" value="Transcribed_RNA"/>
</dbReference>
<gene>
    <name evidence="1" type="ORF">EGYM00163_LOCUS18552</name>
</gene>
<organism evidence="1">
    <name type="scientific">Eutreptiella gymnastica</name>
    <dbReference type="NCBI Taxonomy" id="73025"/>
    <lineage>
        <taxon>Eukaryota</taxon>
        <taxon>Discoba</taxon>
        <taxon>Euglenozoa</taxon>
        <taxon>Euglenida</taxon>
        <taxon>Spirocuta</taxon>
        <taxon>Euglenophyceae</taxon>
        <taxon>Eutreptiales</taxon>
        <taxon>Eutreptiaceae</taxon>
        <taxon>Eutreptiella</taxon>
    </lineage>
</organism>
<dbReference type="AlphaFoldDB" id="A0A7S4FPJ3"/>
<name>A0A7S4FPJ3_9EUGL</name>
<sequence length="119" mass="13230">MQNEGHLVAAISPFPRAATALFEPYNPVRPLLFVSKCVPAHCSGKVWLPMFALPNCVHLDFIDLPALGRVACLLKHPRVFCVFSEDWKCHFVCLGVHHLAWRHWGCAAAEALAHHLLAA</sequence>
<accession>A0A7S4FPJ3</accession>
<protein>
    <submittedName>
        <fullName evidence="1">Uncharacterized protein</fullName>
    </submittedName>
</protein>